<dbReference type="EMBL" id="BPLR01003131">
    <property type="protein sequence ID" value="GIX81453.1"/>
    <property type="molecule type" value="Genomic_DNA"/>
</dbReference>
<dbReference type="Proteomes" id="UP001054945">
    <property type="component" value="Unassembled WGS sequence"/>
</dbReference>
<accession>A0AAV4NC52</accession>
<evidence type="ECO:0000313" key="1">
    <source>
        <dbReference type="EMBL" id="GIX81453.1"/>
    </source>
</evidence>
<gene>
    <name evidence="1" type="ORF">CEXT_540551</name>
</gene>
<organism evidence="1 2">
    <name type="scientific">Caerostris extrusa</name>
    <name type="common">Bark spider</name>
    <name type="synonym">Caerostris bankana</name>
    <dbReference type="NCBI Taxonomy" id="172846"/>
    <lineage>
        <taxon>Eukaryota</taxon>
        <taxon>Metazoa</taxon>
        <taxon>Ecdysozoa</taxon>
        <taxon>Arthropoda</taxon>
        <taxon>Chelicerata</taxon>
        <taxon>Arachnida</taxon>
        <taxon>Araneae</taxon>
        <taxon>Araneomorphae</taxon>
        <taxon>Entelegynae</taxon>
        <taxon>Araneoidea</taxon>
        <taxon>Araneidae</taxon>
        <taxon>Caerostris</taxon>
    </lineage>
</organism>
<sequence>MGRPCVKLVSPNAEVVLRVQWSQEASWQKGSSAREKTTKCKEGWMEMHKGEWKWITVKKFLAQSGIRLLEFGKKCRDM</sequence>
<dbReference type="AlphaFoldDB" id="A0AAV4NC52"/>
<comment type="caution">
    <text evidence="1">The sequence shown here is derived from an EMBL/GenBank/DDBJ whole genome shotgun (WGS) entry which is preliminary data.</text>
</comment>
<proteinExistence type="predicted"/>
<name>A0AAV4NC52_CAEEX</name>
<reference evidence="1 2" key="1">
    <citation type="submission" date="2021-06" db="EMBL/GenBank/DDBJ databases">
        <title>Caerostris extrusa draft genome.</title>
        <authorList>
            <person name="Kono N."/>
            <person name="Arakawa K."/>
        </authorList>
    </citation>
    <scope>NUCLEOTIDE SEQUENCE [LARGE SCALE GENOMIC DNA]</scope>
</reference>
<keyword evidence="2" id="KW-1185">Reference proteome</keyword>
<protein>
    <submittedName>
        <fullName evidence="1">Uncharacterized protein</fullName>
    </submittedName>
</protein>
<evidence type="ECO:0000313" key="2">
    <source>
        <dbReference type="Proteomes" id="UP001054945"/>
    </source>
</evidence>